<keyword evidence="2 8" id="KW-0853">WD repeat</keyword>
<dbReference type="GO" id="GO:0032259">
    <property type="term" value="P:methylation"/>
    <property type="evidence" value="ECO:0007669"/>
    <property type="project" value="UniProtKB-KW"/>
</dbReference>
<evidence type="ECO:0000256" key="4">
    <source>
        <dbReference type="ARBA" id="ARBA00022801"/>
    </source>
</evidence>
<keyword evidence="9" id="KW-0489">Methyltransferase</keyword>
<dbReference type="EC" id="3.1.1.97" evidence="6"/>
<evidence type="ECO:0000256" key="8">
    <source>
        <dbReference type="PROSITE-ProRule" id="PRU00221"/>
    </source>
</evidence>
<dbReference type="InterPro" id="IPR036322">
    <property type="entry name" value="WD40_repeat_dom_sf"/>
</dbReference>
<dbReference type="InterPro" id="IPR015943">
    <property type="entry name" value="WD40/YVTN_repeat-like_dom_sf"/>
</dbReference>
<organism evidence="9 10">
    <name type="scientific">Caerostris darwini</name>
    <dbReference type="NCBI Taxonomy" id="1538125"/>
    <lineage>
        <taxon>Eukaryota</taxon>
        <taxon>Metazoa</taxon>
        <taxon>Ecdysozoa</taxon>
        <taxon>Arthropoda</taxon>
        <taxon>Chelicerata</taxon>
        <taxon>Arachnida</taxon>
        <taxon>Araneae</taxon>
        <taxon>Araneomorphae</taxon>
        <taxon>Entelegynae</taxon>
        <taxon>Araneoidea</taxon>
        <taxon>Araneidae</taxon>
        <taxon>Caerostris</taxon>
    </lineage>
</organism>
<dbReference type="PROSITE" id="PS50082">
    <property type="entry name" value="WD_REPEATS_2"/>
    <property type="match status" value="1"/>
</dbReference>
<evidence type="ECO:0000313" key="9">
    <source>
        <dbReference type="EMBL" id="GIY14325.1"/>
    </source>
</evidence>
<evidence type="ECO:0000256" key="5">
    <source>
        <dbReference type="ARBA" id="ARBA00038092"/>
    </source>
</evidence>
<comment type="pathway">
    <text evidence="1">Protein modification; peptidyl-diphthamide biosynthesis.</text>
</comment>
<dbReference type="SUPFAM" id="SSF50978">
    <property type="entry name" value="WD40 repeat-like"/>
    <property type="match status" value="1"/>
</dbReference>
<dbReference type="AlphaFoldDB" id="A0AAV4QXV9"/>
<accession>A0AAV4QXV9</accession>
<proteinExistence type="inferred from homology"/>
<reference evidence="9 10" key="1">
    <citation type="submission" date="2021-06" db="EMBL/GenBank/DDBJ databases">
        <title>Caerostris darwini draft genome.</title>
        <authorList>
            <person name="Kono N."/>
            <person name="Arakawa K."/>
        </authorList>
    </citation>
    <scope>NUCLEOTIDE SEQUENCE [LARGE SCALE GENOMIC DNA]</scope>
</reference>
<gene>
    <name evidence="9" type="primary">Dph7</name>
    <name evidence="9" type="ORF">CDAR_78521</name>
</gene>
<comment type="caution">
    <text evidence="9">The sequence shown here is derived from an EMBL/GenBank/DDBJ whole genome shotgun (WGS) entry which is preliminary data.</text>
</comment>
<dbReference type="EMBL" id="BPLQ01005349">
    <property type="protein sequence ID" value="GIY14325.1"/>
    <property type="molecule type" value="Genomic_DNA"/>
</dbReference>
<evidence type="ECO:0000256" key="2">
    <source>
        <dbReference type="ARBA" id="ARBA00022574"/>
    </source>
</evidence>
<dbReference type="GO" id="GO:0005737">
    <property type="term" value="C:cytoplasm"/>
    <property type="evidence" value="ECO:0007669"/>
    <property type="project" value="TreeGrafter"/>
</dbReference>
<sequence>MILSLDWSCQKEGSIKMIASDTTGNLNYLAFRESELCLMESWNAHSFESWIAAFNYLQPHLVYSGGDDCHLKGWDTRNLSLAIFTSKRHSMGVTAISKSKINEHYLVTGSYDENVFLWDDRSMKIPISEISLNGGIWRLKWHPTNPNYLLSASMHNGFHVLSIEDGNLKLKAHYNKHESLAYGVDWCFKEDEENLIASCSFYDKLLNVWKISR</sequence>
<evidence type="ECO:0000256" key="7">
    <source>
        <dbReference type="ARBA" id="ARBA00047551"/>
    </source>
</evidence>
<dbReference type="Gene3D" id="2.130.10.10">
    <property type="entry name" value="YVTN repeat-like/Quinoprotein amine dehydrogenase"/>
    <property type="match status" value="1"/>
</dbReference>
<dbReference type="GO" id="GO:0008168">
    <property type="term" value="F:methyltransferase activity"/>
    <property type="evidence" value="ECO:0007669"/>
    <property type="project" value="UniProtKB-KW"/>
</dbReference>
<dbReference type="InterPro" id="IPR052415">
    <property type="entry name" value="Diphthine_MTase"/>
</dbReference>
<dbReference type="InterPro" id="IPR001680">
    <property type="entry name" value="WD40_rpt"/>
</dbReference>
<evidence type="ECO:0000256" key="1">
    <source>
        <dbReference type="ARBA" id="ARBA00005156"/>
    </source>
</evidence>
<dbReference type="PANTHER" id="PTHR46042">
    <property type="entry name" value="DIPHTHINE METHYLTRANSFERASE"/>
    <property type="match status" value="1"/>
</dbReference>
<dbReference type="Proteomes" id="UP001054837">
    <property type="component" value="Unassembled WGS sequence"/>
</dbReference>
<dbReference type="Pfam" id="PF00400">
    <property type="entry name" value="WD40"/>
    <property type="match status" value="1"/>
</dbReference>
<comment type="similarity">
    <text evidence="5">Belongs to the DPH7 family.</text>
</comment>
<name>A0AAV4QXV9_9ARAC</name>
<dbReference type="GO" id="GO:0061685">
    <property type="term" value="F:diphthine methylesterase activity"/>
    <property type="evidence" value="ECO:0007669"/>
    <property type="project" value="UniProtKB-EC"/>
</dbReference>
<evidence type="ECO:0000256" key="6">
    <source>
        <dbReference type="ARBA" id="ARBA00039131"/>
    </source>
</evidence>
<keyword evidence="10" id="KW-1185">Reference proteome</keyword>
<evidence type="ECO:0000256" key="3">
    <source>
        <dbReference type="ARBA" id="ARBA00022737"/>
    </source>
</evidence>
<keyword evidence="4" id="KW-0378">Hydrolase</keyword>
<dbReference type="GO" id="GO:0017183">
    <property type="term" value="P:protein histidyl modification to diphthamide"/>
    <property type="evidence" value="ECO:0007669"/>
    <property type="project" value="TreeGrafter"/>
</dbReference>
<protein>
    <recommendedName>
        <fullName evidence="6">methylated diphthine methylhydrolase</fullName>
        <ecNumber evidence="6">3.1.1.97</ecNumber>
    </recommendedName>
</protein>
<dbReference type="PANTHER" id="PTHR46042:SF1">
    <property type="entry name" value="DIPHTHINE METHYLTRANSFERASE"/>
    <property type="match status" value="1"/>
</dbReference>
<dbReference type="SMART" id="SM00320">
    <property type="entry name" value="WD40"/>
    <property type="match status" value="4"/>
</dbReference>
<feature type="repeat" description="WD" evidence="8">
    <location>
        <begin position="86"/>
        <end position="119"/>
    </location>
</feature>
<keyword evidence="3" id="KW-0677">Repeat</keyword>
<keyword evidence="9" id="KW-0808">Transferase</keyword>
<evidence type="ECO:0000313" key="10">
    <source>
        <dbReference type="Proteomes" id="UP001054837"/>
    </source>
</evidence>
<comment type="catalytic activity">
    <reaction evidence="7">
        <text>diphthine methyl ester-[translation elongation factor 2] + H2O = diphthine-[translation elongation factor 2] + methanol + H(+)</text>
        <dbReference type="Rhea" id="RHEA:42656"/>
        <dbReference type="Rhea" id="RHEA-COMP:10172"/>
        <dbReference type="Rhea" id="RHEA-COMP:10173"/>
        <dbReference type="ChEBI" id="CHEBI:15377"/>
        <dbReference type="ChEBI" id="CHEBI:15378"/>
        <dbReference type="ChEBI" id="CHEBI:17790"/>
        <dbReference type="ChEBI" id="CHEBI:79005"/>
        <dbReference type="ChEBI" id="CHEBI:82696"/>
        <dbReference type="EC" id="3.1.1.97"/>
    </reaction>
</comment>